<feature type="compositionally biased region" description="Polar residues" evidence="2">
    <location>
        <begin position="634"/>
        <end position="654"/>
    </location>
</feature>
<dbReference type="AlphaFoldDB" id="A0A0V0XXB9"/>
<protein>
    <submittedName>
        <fullName evidence="5">Protein TolB</fullName>
    </submittedName>
</protein>
<dbReference type="PANTHER" id="PTHR36842:SF1">
    <property type="entry name" value="PROTEIN TOLB"/>
    <property type="match status" value="1"/>
</dbReference>
<sequence length="755" mass="84200">MLPLLNATVVMSCLFLFFAFLNPAPLDARFYPETLLYDGETRLANVVQLTFGGMNAEAYFSFDGKKVLYQGFNPNSTHRCDQIYLLNLEDLTAGPQLISDGRGQTTCSFFFPDNSSFIYSTTSKTGAECPKSVCDSTSPPKDCNNSYIWNIFNGFNILLTDSAGKTHYLTDDSFYNAEGAVSPDGKSIVFTSTRGGDLDLWLMRLNGTEVVNITQLTDITGYDGGAFFSPAGDKIVYRAYHPNTTEEITNYFRLLNYSITKPLHMEIFTMNVDGSDQKQVTNFGYASWAPYFYPDGSKIIFSSNHHGNHSIFNLFLIDEDGNNLEQITTNPGLDMFPMFSYDKKKLIFVSSRNSSGFGTANVSTYASASALSCEMSRVNLLSFLGKKSVASLLTVENFSSLPVDKQEVLINLLPAIDQIEVERIGNKSNVLKNEYLAAACDQFKQRLISGELLRNGYPTSKSQSCQKQRRSAPSRRKIQTKEEKTAPRKRGRRPRQLQEDGDDKQQRLQQPKQENKRRASLKRKENLKASTSSENFKILKLSVGKAKEKPKPTKAAAETVSACSLISSSQKAVQRGRKCSDVQSSTTKLPHYKRKCDEIAKVSSSSIYASESEPCTSGQSVKRVLESEKLSTSSSFYPDYSRNSDLSSLPSTSKALKPPSFTDTKKQGMMMPCVAPARPGQVKNSLPRMLINLETKKLAVVVDGKQPTWKTWNNKSNSKPNRGEAPLHSNAQLFQQQSCNLSSNKKSWPTCHRYR</sequence>
<name>A0A0V0XXB9_TRIPS</name>
<dbReference type="Pfam" id="PF13919">
    <property type="entry name" value="ASXH"/>
    <property type="match status" value="1"/>
</dbReference>
<evidence type="ECO:0000256" key="2">
    <source>
        <dbReference type="SAM" id="MobiDB-lite"/>
    </source>
</evidence>
<comment type="caution">
    <text evidence="5">The sequence shown here is derived from an EMBL/GenBank/DDBJ whole genome shotgun (WGS) entry which is preliminary data.</text>
</comment>
<feature type="compositionally biased region" description="Basic residues" evidence="2">
    <location>
        <begin position="467"/>
        <end position="478"/>
    </location>
</feature>
<evidence type="ECO:0000256" key="3">
    <source>
        <dbReference type="SAM" id="SignalP"/>
    </source>
</evidence>
<proteinExistence type="inferred from homology"/>
<keyword evidence="3" id="KW-0732">Signal</keyword>
<feature type="compositionally biased region" description="Basic and acidic residues" evidence="2">
    <location>
        <begin position="513"/>
        <end position="527"/>
    </location>
</feature>
<feature type="region of interest" description="Disordered" evidence="2">
    <location>
        <begin position="458"/>
        <end position="529"/>
    </location>
</feature>
<dbReference type="SUPFAM" id="SSF82171">
    <property type="entry name" value="DPP6 N-terminal domain-like"/>
    <property type="match status" value="1"/>
</dbReference>
<feature type="chain" id="PRO_5006872779" evidence="3">
    <location>
        <begin position="29"/>
        <end position="755"/>
    </location>
</feature>
<dbReference type="STRING" id="6337.A0A0V0XXB9"/>
<dbReference type="Pfam" id="PF07676">
    <property type="entry name" value="PD40"/>
    <property type="match status" value="3"/>
</dbReference>
<evidence type="ECO:0000256" key="1">
    <source>
        <dbReference type="ARBA" id="ARBA00009820"/>
    </source>
</evidence>
<gene>
    <name evidence="5" type="primary">tolB</name>
    <name evidence="5" type="ORF">T4E_5135</name>
</gene>
<evidence type="ECO:0000259" key="4">
    <source>
        <dbReference type="Pfam" id="PF13919"/>
    </source>
</evidence>
<evidence type="ECO:0000313" key="6">
    <source>
        <dbReference type="Proteomes" id="UP000054815"/>
    </source>
</evidence>
<feature type="domain" description="ASX DEUBAD" evidence="4">
    <location>
        <begin position="382"/>
        <end position="457"/>
    </location>
</feature>
<dbReference type="Gene3D" id="2.120.10.30">
    <property type="entry name" value="TolB, C-terminal domain"/>
    <property type="match status" value="2"/>
</dbReference>
<feature type="region of interest" description="Disordered" evidence="2">
    <location>
        <begin position="634"/>
        <end position="667"/>
    </location>
</feature>
<reference evidence="5 6" key="1">
    <citation type="submission" date="2015-01" db="EMBL/GenBank/DDBJ databases">
        <title>Evolution of Trichinella species and genotypes.</title>
        <authorList>
            <person name="Korhonen P.K."/>
            <person name="Edoardo P."/>
            <person name="Giuseppe L.R."/>
            <person name="Gasser R.B."/>
        </authorList>
    </citation>
    <scope>NUCLEOTIDE SEQUENCE [LARGE SCALE GENOMIC DNA]</scope>
    <source>
        <strain evidence="5">ISS141</strain>
    </source>
</reference>
<dbReference type="InterPro" id="IPR011042">
    <property type="entry name" value="6-blade_b-propeller_TolB-like"/>
</dbReference>
<feature type="signal peptide" evidence="3">
    <location>
        <begin position="1"/>
        <end position="28"/>
    </location>
</feature>
<dbReference type="Proteomes" id="UP000054815">
    <property type="component" value="Unassembled WGS sequence"/>
</dbReference>
<dbReference type="EMBL" id="JYDU01000113">
    <property type="protein sequence ID" value="KRX92377.1"/>
    <property type="molecule type" value="Genomic_DNA"/>
</dbReference>
<dbReference type="InterPro" id="IPR011659">
    <property type="entry name" value="WD40"/>
</dbReference>
<organism evidence="5 6">
    <name type="scientific">Trichinella pseudospiralis</name>
    <name type="common">Parasitic roundworm</name>
    <dbReference type="NCBI Taxonomy" id="6337"/>
    <lineage>
        <taxon>Eukaryota</taxon>
        <taxon>Metazoa</taxon>
        <taxon>Ecdysozoa</taxon>
        <taxon>Nematoda</taxon>
        <taxon>Enoplea</taxon>
        <taxon>Dorylaimia</taxon>
        <taxon>Trichinellida</taxon>
        <taxon>Trichinellidae</taxon>
        <taxon>Trichinella</taxon>
    </lineage>
</organism>
<accession>A0A0V0XXB9</accession>
<evidence type="ECO:0000313" key="5">
    <source>
        <dbReference type="EMBL" id="KRX92377.1"/>
    </source>
</evidence>
<dbReference type="InterPro" id="IPR028020">
    <property type="entry name" value="ASX_DEUBAD_dom"/>
</dbReference>
<dbReference type="PANTHER" id="PTHR36842">
    <property type="entry name" value="PROTEIN TOLB HOMOLOG"/>
    <property type="match status" value="1"/>
</dbReference>
<comment type="similarity">
    <text evidence="1">Belongs to the TolB family.</text>
</comment>